<accession>A0ABR1SHQ5</accession>
<dbReference type="PROSITE" id="PS00028">
    <property type="entry name" value="ZINC_FINGER_C2H2_1"/>
    <property type="match status" value="1"/>
</dbReference>
<evidence type="ECO:0000256" key="1">
    <source>
        <dbReference type="PROSITE-ProRule" id="PRU00042"/>
    </source>
</evidence>
<sequence length="667" mass="75638">MAVDIDSSDYEDLGEHEPDKSMFLPKANVGKRVSALVIENQDIDRRLSKKNARELPFGSSNPSTREAQHRVMVVWDVYCTTIKHEHRVNEDPLVVFIDPMDDVKHNAVCVIKMLLVVALRLGRVKYDTIEQVLAHASERHDGVIQWTDPEAPVLCVMVNGRESVYLDRPAHRSQIHHAVQEMALGVGIIDRVCSHDVRRGALRDVANFETPLRGAADPTTAVVAHHGPHAFRNGVTQDYVGPINEPVWNRRAEDSFDDRLAPTFAAKPFKGKTRFTTQEKDAYMDEHGMDKSDPYQRVYAGKHLKQASINAWRDEERNDLGYTTTAGDASFDDVETESDDDEQFPPSDLDVVQTESDDDVEVNADQLQDLCDLVDGKPDSQATDQSIDDDVSQLLSFDLPSPEGSKGQLDDTSEPNPLLLHGNQFVTHFAKINVFRLKRSFEFNNPEEVVKRVVTGNSRDFPTAFVYHCSKKCGYTTRWTNVLQVHEVACAHDPNTVDEARFACPYTSCDKAYKNQTTLDAHVYAKHKYRPKPCVLCPDKPNVIYYTKTDMDRHKRADHGDLDEPLVCPFNDVCGKQEAFTHKKAFKLHLRSKPHFKTPAEIAEYVPRKKMERSRKAKQPAAKQVIVISSDDEDDEEPRPPPKRRRLAPAKEAKKKVIYDIMDDDDE</sequence>
<comment type="caution">
    <text evidence="4">The sequence shown here is derived from an EMBL/GenBank/DDBJ whole genome shotgun (WGS) entry which is preliminary data.</text>
</comment>
<feature type="domain" description="C2H2-type" evidence="3">
    <location>
        <begin position="502"/>
        <end position="531"/>
    </location>
</feature>
<dbReference type="InterPro" id="IPR013087">
    <property type="entry name" value="Znf_C2H2_type"/>
</dbReference>
<proteinExistence type="predicted"/>
<protein>
    <recommendedName>
        <fullName evidence="3">C2H2-type domain-containing protein</fullName>
    </recommendedName>
</protein>
<gene>
    <name evidence="4" type="ORF">PG991_002672</name>
</gene>
<dbReference type="PROSITE" id="PS50157">
    <property type="entry name" value="ZINC_FINGER_C2H2_2"/>
    <property type="match status" value="1"/>
</dbReference>
<evidence type="ECO:0000256" key="2">
    <source>
        <dbReference type="SAM" id="MobiDB-lite"/>
    </source>
</evidence>
<organism evidence="4 5">
    <name type="scientific">Apiospora marii</name>
    <dbReference type="NCBI Taxonomy" id="335849"/>
    <lineage>
        <taxon>Eukaryota</taxon>
        <taxon>Fungi</taxon>
        <taxon>Dikarya</taxon>
        <taxon>Ascomycota</taxon>
        <taxon>Pezizomycotina</taxon>
        <taxon>Sordariomycetes</taxon>
        <taxon>Xylariomycetidae</taxon>
        <taxon>Amphisphaeriales</taxon>
        <taxon>Apiosporaceae</taxon>
        <taxon>Apiospora</taxon>
    </lineage>
</organism>
<dbReference type="SMART" id="SM00355">
    <property type="entry name" value="ZnF_C2H2"/>
    <property type="match status" value="4"/>
</dbReference>
<dbReference type="Proteomes" id="UP001396898">
    <property type="component" value="Unassembled WGS sequence"/>
</dbReference>
<name>A0ABR1SHQ5_9PEZI</name>
<keyword evidence="1" id="KW-0863">Zinc-finger</keyword>
<evidence type="ECO:0000259" key="3">
    <source>
        <dbReference type="PROSITE" id="PS50157"/>
    </source>
</evidence>
<feature type="region of interest" description="Disordered" evidence="2">
    <location>
        <begin position="395"/>
        <end position="416"/>
    </location>
</feature>
<dbReference type="Gene3D" id="3.30.160.60">
    <property type="entry name" value="Classic Zinc Finger"/>
    <property type="match status" value="1"/>
</dbReference>
<keyword evidence="1" id="KW-0862">Zinc</keyword>
<keyword evidence="1" id="KW-0479">Metal-binding</keyword>
<keyword evidence="5" id="KW-1185">Reference proteome</keyword>
<feature type="region of interest" description="Disordered" evidence="2">
    <location>
        <begin position="321"/>
        <end position="349"/>
    </location>
</feature>
<evidence type="ECO:0000313" key="4">
    <source>
        <dbReference type="EMBL" id="KAK8033274.1"/>
    </source>
</evidence>
<feature type="region of interest" description="Disordered" evidence="2">
    <location>
        <begin position="1"/>
        <end position="21"/>
    </location>
</feature>
<evidence type="ECO:0000313" key="5">
    <source>
        <dbReference type="Proteomes" id="UP001396898"/>
    </source>
</evidence>
<reference evidence="4 5" key="1">
    <citation type="submission" date="2023-01" db="EMBL/GenBank/DDBJ databases">
        <title>Analysis of 21 Apiospora genomes using comparative genomics revels a genus with tremendous synthesis potential of carbohydrate active enzymes and secondary metabolites.</title>
        <authorList>
            <person name="Sorensen T."/>
        </authorList>
    </citation>
    <scope>NUCLEOTIDE SEQUENCE [LARGE SCALE GENOMIC DNA]</scope>
    <source>
        <strain evidence="4 5">CBS 20057</strain>
    </source>
</reference>
<feature type="compositionally biased region" description="Acidic residues" evidence="2">
    <location>
        <begin position="1"/>
        <end position="12"/>
    </location>
</feature>
<feature type="compositionally biased region" description="Acidic residues" evidence="2">
    <location>
        <begin position="330"/>
        <end position="343"/>
    </location>
</feature>
<dbReference type="EMBL" id="JAQQWI010000006">
    <property type="protein sequence ID" value="KAK8033274.1"/>
    <property type="molecule type" value="Genomic_DNA"/>
</dbReference>
<feature type="region of interest" description="Disordered" evidence="2">
    <location>
        <begin position="610"/>
        <end position="653"/>
    </location>
</feature>